<dbReference type="AlphaFoldDB" id="A0A822CPG0"/>
<sequence length="78" mass="8988">DAALQEIAREYQVLQIQKNKITQRRWLNDDDVDLCMKCNETFSVTQRKHHCRNCGNIFCDSCSSKTAIVAASSKKPQR</sequence>
<name>A0A822CPG0_9BILA</name>
<dbReference type="PANTHER" id="PTHR23164:SF30">
    <property type="entry name" value="EARLY ENDOSOME ANTIGEN 1"/>
    <property type="match status" value="1"/>
</dbReference>
<dbReference type="InterPro" id="IPR017455">
    <property type="entry name" value="Znf_FYVE-rel"/>
</dbReference>
<dbReference type="Gene3D" id="3.30.40.10">
    <property type="entry name" value="Zinc/RING finger domain, C3HC4 (zinc finger)"/>
    <property type="match status" value="1"/>
</dbReference>
<evidence type="ECO:0000313" key="6">
    <source>
        <dbReference type="EMBL" id="CAF5049437.1"/>
    </source>
</evidence>
<organism evidence="7 8">
    <name type="scientific">Rotaria socialis</name>
    <dbReference type="NCBI Taxonomy" id="392032"/>
    <lineage>
        <taxon>Eukaryota</taxon>
        <taxon>Metazoa</taxon>
        <taxon>Spiralia</taxon>
        <taxon>Gnathifera</taxon>
        <taxon>Rotifera</taxon>
        <taxon>Eurotatoria</taxon>
        <taxon>Bdelloidea</taxon>
        <taxon>Philodinida</taxon>
        <taxon>Philodinidae</taxon>
        <taxon>Rotaria</taxon>
    </lineage>
</organism>
<evidence type="ECO:0000313" key="8">
    <source>
        <dbReference type="Proteomes" id="UP000663848"/>
    </source>
</evidence>
<dbReference type="GO" id="GO:0008270">
    <property type="term" value="F:zinc ion binding"/>
    <property type="evidence" value="ECO:0007669"/>
    <property type="project" value="UniProtKB-KW"/>
</dbReference>
<accession>A0A822CPG0</accession>
<dbReference type="Pfam" id="PF01363">
    <property type="entry name" value="FYVE"/>
    <property type="match status" value="1"/>
</dbReference>
<protein>
    <recommendedName>
        <fullName evidence="5">FYVE-type domain-containing protein</fullName>
    </recommendedName>
</protein>
<feature type="domain" description="FYVE-type" evidence="5">
    <location>
        <begin position="29"/>
        <end position="78"/>
    </location>
</feature>
<keyword evidence="3" id="KW-0862">Zinc</keyword>
<evidence type="ECO:0000256" key="3">
    <source>
        <dbReference type="ARBA" id="ARBA00022833"/>
    </source>
</evidence>
<reference evidence="7" key="1">
    <citation type="submission" date="2021-02" db="EMBL/GenBank/DDBJ databases">
        <authorList>
            <person name="Nowell W R."/>
        </authorList>
    </citation>
    <scope>NUCLEOTIDE SEQUENCE</scope>
</reference>
<dbReference type="InterPro" id="IPR013083">
    <property type="entry name" value="Znf_RING/FYVE/PHD"/>
</dbReference>
<keyword evidence="1" id="KW-0479">Metal-binding</keyword>
<dbReference type="SMART" id="SM00064">
    <property type="entry name" value="FYVE"/>
    <property type="match status" value="1"/>
</dbReference>
<dbReference type="InterPro" id="IPR011011">
    <property type="entry name" value="Znf_FYVE_PHD"/>
</dbReference>
<evidence type="ECO:0000256" key="4">
    <source>
        <dbReference type="PROSITE-ProRule" id="PRU00091"/>
    </source>
</evidence>
<dbReference type="Proteomes" id="UP000663848">
    <property type="component" value="Unassembled WGS sequence"/>
</dbReference>
<dbReference type="GO" id="GO:0005545">
    <property type="term" value="F:1-phosphatidylinositol binding"/>
    <property type="evidence" value="ECO:0007669"/>
    <property type="project" value="TreeGrafter"/>
</dbReference>
<dbReference type="GO" id="GO:0005769">
    <property type="term" value="C:early endosome"/>
    <property type="evidence" value="ECO:0007669"/>
    <property type="project" value="TreeGrafter"/>
</dbReference>
<dbReference type="PROSITE" id="PS50178">
    <property type="entry name" value="ZF_FYVE"/>
    <property type="match status" value="1"/>
</dbReference>
<dbReference type="GO" id="GO:0006897">
    <property type="term" value="P:endocytosis"/>
    <property type="evidence" value="ECO:0007669"/>
    <property type="project" value="TreeGrafter"/>
</dbReference>
<feature type="non-terminal residue" evidence="7">
    <location>
        <position position="1"/>
    </location>
</feature>
<dbReference type="SUPFAM" id="SSF57903">
    <property type="entry name" value="FYVE/PHD zinc finger"/>
    <property type="match status" value="1"/>
</dbReference>
<evidence type="ECO:0000313" key="7">
    <source>
        <dbReference type="EMBL" id="CAF5049542.1"/>
    </source>
</evidence>
<comment type="caution">
    <text evidence="7">The sequence shown here is derived from an EMBL/GenBank/DDBJ whole genome shotgun (WGS) entry which is preliminary data.</text>
</comment>
<dbReference type="InterPro" id="IPR000306">
    <property type="entry name" value="Znf_FYVE"/>
</dbReference>
<evidence type="ECO:0000256" key="2">
    <source>
        <dbReference type="ARBA" id="ARBA00022771"/>
    </source>
</evidence>
<proteinExistence type="predicted"/>
<feature type="non-terminal residue" evidence="7">
    <location>
        <position position="78"/>
    </location>
</feature>
<gene>
    <name evidence="6" type="ORF">QYT958_LOCUS41950</name>
    <name evidence="7" type="ORF">QYT958_LOCUS41958</name>
</gene>
<dbReference type="EMBL" id="CAJOBR010050458">
    <property type="protein sequence ID" value="CAF5049437.1"/>
    <property type="molecule type" value="Genomic_DNA"/>
</dbReference>
<evidence type="ECO:0000259" key="5">
    <source>
        <dbReference type="PROSITE" id="PS50178"/>
    </source>
</evidence>
<dbReference type="PANTHER" id="PTHR23164">
    <property type="entry name" value="EARLY ENDOSOME ANTIGEN 1"/>
    <property type="match status" value="1"/>
</dbReference>
<dbReference type="EMBL" id="CAJOBR010050495">
    <property type="protein sequence ID" value="CAF5049542.1"/>
    <property type="molecule type" value="Genomic_DNA"/>
</dbReference>
<evidence type="ECO:0000256" key="1">
    <source>
        <dbReference type="ARBA" id="ARBA00022723"/>
    </source>
</evidence>
<keyword evidence="2 4" id="KW-0863">Zinc-finger</keyword>